<evidence type="ECO:0000259" key="1">
    <source>
        <dbReference type="Pfam" id="PF26353"/>
    </source>
</evidence>
<dbReference type="InterPro" id="IPR058780">
    <property type="entry name" value="YhfM-like_dom"/>
</dbReference>
<feature type="domain" description="YhfM-like" evidence="1">
    <location>
        <begin position="37"/>
        <end position="132"/>
    </location>
</feature>
<dbReference type="Pfam" id="PF26353">
    <property type="entry name" value="YhfM"/>
    <property type="match status" value="1"/>
</dbReference>
<evidence type="ECO:0000313" key="2">
    <source>
        <dbReference type="EMBL" id="GGE70426.1"/>
    </source>
</evidence>
<dbReference type="Proteomes" id="UP000605259">
    <property type="component" value="Unassembled WGS sequence"/>
</dbReference>
<name>A0A917AS53_9BACI</name>
<dbReference type="PROSITE" id="PS51257">
    <property type="entry name" value="PROKAR_LIPOPROTEIN"/>
    <property type="match status" value="1"/>
</dbReference>
<gene>
    <name evidence="2" type="ORF">GCM10007140_20420</name>
</gene>
<dbReference type="RefSeq" id="WP_188388256.1">
    <property type="nucleotide sequence ID" value="NZ_BMFK01000001.1"/>
</dbReference>
<accession>A0A917AS53</accession>
<evidence type="ECO:0000313" key="3">
    <source>
        <dbReference type="Proteomes" id="UP000605259"/>
    </source>
</evidence>
<sequence length="139" mass="16205">MRRWVFICMGVVVIAISCYILFSRAFSHIEYVSVEKYAKETQSFMESMTVDNATSLGKIKDILNSARHESPATYEMAHQEDYQLTITYEDGTTDKLVVWAEVGDSILLLRPEKQDAFRINRKSHQEAFLRIMNEREWGE</sequence>
<keyword evidence="3" id="KW-1185">Reference proteome</keyword>
<proteinExistence type="predicted"/>
<organism evidence="2 3">
    <name type="scientific">Priestia taiwanensis</name>
    <dbReference type="NCBI Taxonomy" id="1347902"/>
    <lineage>
        <taxon>Bacteria</taxon>
        <taxon>Bacillati</taxon>
        <taxon>Bacillota</taxon>
        <taxon>Bacilli</taxon>
        <taxon>Bacillales</taxon>
        <taxon>Bacillaceae</taxon>
        <taxon>Priestia</taxon>
    </lineage>
</organism>
<reference evidence="2" key="1">
    <citation type="journal article" date="2014" name="Int. J. Syst. Evol. Microbiol.">
        <title>Complete genome sequence of Corynebacterium casei LMG S-19264T (=DSM 44701T), isolated from a smear-ripened cheese.</title>
        <authorList>
            <consortium name="US DOE Joint Genome Institute (JGI-PGF)"/>
            <person name="Walter F."/>
            <person name="Albersmeier A."/>
            <person name="Kalinowski J."/>
            <person name="Ruckert C."/>
        </authorList>
    </citation>
    <scope>NUCLEOTIDE SEQUENCE</scope>
    <source>
        <strain evidence="2">CGMCC 1.12698</strain>
    </source>
</reference>
<dbReference type="AlphaFoldDB" id="A0A917AS53"/>
<protein>
    <recommendedName>
        <fullName evidence="1">YhfM-like domain-containing protein</fullName>
    </recommendedName>
</protein>
<reference evidence="2" key="2">
    <citation type="submission" date="2020-09" db="EMBL/GenBank/DDBJ databases">
        <authorList>
            <person name="Sun Q."/>
            <person name="Zhou Y."/>
        </authorList>
    </citation>
    <scope>NUCLEOTIDE SEQUENCE</scope>
    <source>
        <strain evidence="2">CGMCC 1.12698</strain>
    </source>
</reference>
<dbReference type="EMBL" id="BMFK01000001">
    <property type="protein sequence ID" value="GGE70426.1"/>
    <property type="molecule type" value="Genomic_DNA"/>
</dbReference>
<comment type="caution">
    <text evidence="2">The sequence shown here is derived from an EMBL/GenBank/DDBJ whole genome shotgun (WGS) entry which is preliminary data.</text>
</comment>